<proteinExistence type="predicted"/>
<dbReference type="HOGENOM" id="CLU_1495026_0_0_6"/>
<keyword evidence="2" id="KW-1185">Reference proteome</keyword>
<evidence type="ECO:0000313" key="1">
    <source>
        <dbReference type="EMBL" id="ABM03601.1"/>
    </source>
</evidence>
<reference evidence="1 2" key="1">
    <citation type="submission" date="2007-01" db="EMBL/GenBank/DDBJ databases">
        <title>Complete sequence of Psychromonas ingrahamii 37.</title>
        <authorList>
            <consortium name="US DOE Joint Genome Institute"/>
            <person name="Copeland A."/>
            <person name="Lucas S."/>
            <person name="Lapidus A."/>
            <person name="Barry K."/>
            <person name="Detter J.C."/>
            <person name="Glavina del Rio T."/>
            <person name="Hammon N."/>
            <person name="Israni S."/>
            <person name="Dalin E."/>
            <person name="Tice H."/>
            <person name="Pitluck S."/>
            <person name="Thompson L.S."/>
            <person name="Brettin T."/>
            <person name="Bruce D."/>
            <person name="Han C."/>
            <person name="Tapia R."/>
            <person name="Schmutz J."/>
            <person name="Larimer F."/>
            <person name="Land M."/>
            <person name="Hauser L."/>
            <person name="Kyrpides N."/>
            <person name="Ivanova N."/>
            <person name="Staley J."/>
            <person name="Richardson P."/>
        </authorList>
    </citation>
    <scope>NUCLEOTIDE SEQUENCE [LARGE SCALE GENOMIC DNA]</scope>
    <source>
        <strain evidence="1 2">37</strain>
    </source>
</reference>
<dbReference type="eggNOG" id="ENOG5034A87">
    <property type="taxonomic scope" value="Bacteria"/>
</dbReference>
<evidence type="ECO:0008006" key="3">
    <source>
        <dbReference type="Google" id="ProtNLM"/>
    </source>
</evidence>
<sequence>MSARRFDMLNIKFNKIIYLLFMLLGFLFISACNATSPSVVTSITNNNAYYHLKYSLTKENITYIDSFTGEQFIINGGQFEIRLKKSEFPISSPNCKSDLILRMPWTNPEIVNSYIFIAEKYEVFHYIQNLTKSSQPNAVDIYVELNPYVELKEGEFSLTQCNIYFRQSKGQYISKIGNLK</sequence>
<name>A1SVT6_PSYIN</name>
<protein>
    <recommendedName>
        <fullName evidence="3">Lipoprotein</fullName>
    </recommendedName>
</protein>
<dbReference type="AlphaFoldDB" id="A1SVT6"/>
<organism evidence="1 2">
    <name type="scientific">Psychromonas ingrahamii (strain DSM 17664 / CCUG 51855 / 37)</name>
    <dbReference type="NCBI Taxonomy" id="357804"/>
    <lineage>
        <taxon>Bacteria</taxon>
        <taxon>Pseudomonadati</taxon>
        <taxon>Pseudomonadota</taxon>
        <taxon>Gammaproteobacteria</taxon>
        <taxon>Alteromonadales</taxon>
        <taxon>Psychromonadaceae</taxon>
        <taxon>Psychromonas</taxon>
    </lineage>
</organism>
<accession>A1SVT6</accession>
<evidence type="ECO:0000313" key="2">
    <source>
        <dbReference type="Proteomes" id="UP000000639"/>
    </source>
</evidence>
<dbReference type="KEGG" id="pin:Ping_1824"/>
<dbReference type="EMBL" id="CP000510">
    <property type="protein sequence ID" value="ABM03601.1"/>
    <property type="molecule type" value="Genomic_DNA"/>
</dbReference>
<dbReference type="Proteomes" id="UP000000639">
    <property type="component" value="Chromosome"/>
</dbReference>
<dbReference type="PROSITE" id="PS51257">
    <property type="entry name" value="PROKAR_LIPOPROTEIN"/>
    <property type="match status" value="1"/>
</dbReference>
<gene>
    <name evidence="1" type="ordered locus">Ping_1824</name>
</gene>